<dbReference type="STRING" id="1123367.GCA_000621305_00924"/>
<dbReference type="Gene3D" id="3.40.605.10">
    <property type="entry name" value="Aldehyde Dehydrogenase, Chain A, domain 1"/>
    <property type="match status" value="1"/>
</dbReference>
<dbReference type="NCBIfam" id="NF011927">
    <property type="entry name" value="PRK15398.1"/>
    <property type="match status" value="1"/>
</dbReference>
<evidence type="ECO:0000256" key="1">
    <source>
        <dbReference type="ARBA" id="ARBA00023002"/>
    </source>
</evidence>
<comment type="caution">
    <text evidence="4">The sequence shown here is derived from an EMBL/GenBank/DDBJ whole genome shotgun (WGS) entry which is preliminary data.</text>
</comment>
<dbReference type="PIRSF" id="PIRSF036410">
    <property type="entry name" value="EutE_PduP"/>
    <property type="match status" value="1"/>
</dbReference>
<proteinExistence type="predicted"/>
<dbReference type="RefSeq" id="WP_004333393.1">
    <property type="nucleotide sequence ID" value="NZ_AMXE01000005.1"/>
</dbReference>
<gene>
    <name evidence="4" type="ORF">C666_02610</name>
</gene>
<organism evidence="4 5">
    <name type="scientific">Thauera linaloolentis (strain DSM 12138 / JCM 21573 / CCUG 41526 / CIP 105981 / IAM 15112 / NBRC 102519 / 47Lol)</name>
    <dbReference type="NCBI Taxonomy" id="1123367"/>
    <lineage>
        <taxon>Bacteria</taxon>
        <taxon>Pseudomonadati</taxon>
        <taxon>Pseudomonadota</taxon>
        <taxon>Betaproteobacteria</taxon>
        <taxon>Rhodocyclales</taxon>
        <taxon>Zoogloeaceae</taxon>
        <taxon>Thauera</taxon>
    </lineage>
</organism>
<dbReference type="CDD" id="cd07121">
    <property type="entry name" value="ALDH_EutE"/>
    <property type="match status" value="1"/>
</dbReference>
<dbReference type="InterPro" id="IPR016161">
    <property type="entry name" value="Ald_DH/histidinol_DH"/>
</dbReference>
<dbReference type="SUPFAM" id="SSF53720">
    <property type="entry name" value="ALDH-like"/>
    <property type="match status" value="1"/>
</dbReference>
<dbReference type="GO" id="GO:0008774">
    <property type="term" value="F:acetaldehyde dehydrogenase (acetylating) activity"/>
    <property type="evidence" value="ECO:0007669"/>
    <property type="project" value="InterPro"/>
</dbReference>
<dbReference type="Pfam" id="PF00171">
    <property type="entry name" value="Aldedh"/>
    <property type="match status" value="1"/>
</dbReference>
<dbReference type="InterPro" id="IPR012408">
    <property type="entry name" value="Acetald_propionald_DH-rel"/>
</dbReference>
<dbReference type="InterPro" id="IPR016162">
    <property type="entry name" value="Ald_DH_N"/>
</dbReference>
<dbReference type="Gene3D" id="3.40.309.10">
    <property type="entry name" value="Aldehyde Dehydrogenase, Chain A, domain 2"/>
    <property type="match status" value="1"/>
</dbReference>
<feature type="domain" description="Aldehyde dehydrogenase" evidence="3">
    <location>
        <begin position="42"/>
        <end position="298"/>
    </location>
</feature>
<keyword evidence="1" id="KW-0560">Oxidoreductase</keyword>
<accession>N6ZD49</accession>
<dbReference type="Proteomes" id="UP000013232">
    <property type="component" value="Unassembled WGS sequence"/>
</dbReference>
<keyword evidence="5" id="KW-1185">Reference proteome</keyword>
<reference evidence="4 5" key="1">
    <citation type="submission" date="2012-09" db="EMBL/GenBank/DDBJ databases">
        <title>Draft Genome Sequences of 6 Strains from Genus Thauera.</title>
        <authorList>
            <person name="Liu B."/>
            <person name="Shapleigh J.P."/>
            <person name="Frostegard A.H."/>
        </authorList>
    </citation>
    <scope>NUCLEOTIDE SEQUENCE [LARGE SCALE GENOMIC DNA]</scope>
    <source>
        <strain evidence="5">47Lol / DSM 12138</strain>
    </source>
</reference>
<evidence type="ECO:0000256" key="2">
    <source>
        <dbReference type="ARBA" id="ARBA00023027"/>
    </source>
</evidence>
<evidence type="ECO:0000313" key="4">
    <source>
        <dbReference type="EMBL" id="ENO90114.1"/>
    </source>
</evidence>
<evidence type="ECO:0000313" key="5">
    <source>
        <dbReference type="Proteomes" id="UP000013232"/>
    </source>
</evidence>
<protein>
    <submittedName>
        <fullName evidence="4">Aldehyde dehydrogenase EutE</fullName>
    </submittedName>
</protein>
<dbReference type="eggNOG" id="COG1012">
    <property type="taxonomic scope" value="Bacteria"/>
</dbReference>
<name>N6ZD49_THAL4</name>
<dbReference type="PANTHER" id="PTHR11699">
    <property type="entry name" value="ALDEHYDE DEHYDROGENASE-RELATED"/>
    <property type="match status" value="1"/>
</dbReference>
<dbReference type="InterPro" id="IPR016163">
    <property type="entry name" value="Ald_DH_C"/>
</dbReference>
<keyword evidence="2" id="KW-0520">NAD</keyword>
<dbReference type="InterPro" id="IPR015590">
    <property type="entry name" value="Aldehyde_DH_dom"/>
</dbReference>
<dbReference type="AlphaFoldDB" id="N6ZD49"/>
<evidence type="ECO:0000259" key="3">
    <source>
        <dbReference type="Pfam" id="PF00171"/>
    </source>
</evidence>
<dbReference type="EMBL" id="AMXE01000005">
    <property type="protein sequence ID" value="ENO90114.1"/>
    <property type="molecule type" value="Genomic_DNA"/>
</dbReference>
<sequence>MVDIDLKNVEQIVRTVLASMQTQPQAVQPAAGRRAAPGVFTELDDAVAEASTAQRAIRNLATRVKVVEAIRKAAEAHARELAELAVAETGMGRVEDKFAKNVSQARHTPGVECLAPTALTGDRGLTLIENAAWGVIASVTPSTNPAATIINNAISMISAGNTVVFAPHPAAKKVSQRTVSLLNEASVAAGGPDNVVTTVLNPDIATAQRLFSYPGIHLLTVTGGEAVVEAARKHTDKRLIAAGAGNPPVVVDETADLARAARDIVWGASFDNNIICVDEKEIIVVDRVCDALKTEMARHKAVELTPDQGKRLVDVLLNYVGADGRGTVSRDWVGRDAAKIAAAIGLEVPADTRLLYIETPADHPFAVTELMMPVIPVVRAPDVDAAIDLAVKLEGNCRHTAAMHSRNIDALDRMANAINTSIFVKNGPCLAGLGFGGEGWTTMTISTPTGEGVTSARTFVRLRRCVLVDHFRIV</sequence>